<dbReference type="GO" id="GO:0005634">
    <property type="term" value="C:nucleus"/>
    <property type="evidence" value="ECO:0007669"/>
    <property type="project" value="UniProtKB-SubCell"/>
</dbReference>
<proteinExistence type="predicted"/>
<dbReference type="GO" id="GO:0000976">
    <property type="term" value="F:transcription cis-regulatory region binding"/>
    <property type="evidence" value="ECO:0007669"/>
    <property type="project" value="TreeGrafter"/>
</dbReference>
<evidence type="ECO:0000256" key="5">
    <source>
        <dbReference type="ARBA" id="ARBA00023242"/>
    </source>
</evidence>
<evidence type="ECO:0000256" key="1">
    <source>
        <dbReference type="ARBA" id="ARBA00004123"/>
    </source>
</evidence>
<dbReference type="GeneID" id="85498496"/>
<evidence type="ECO:0000256" key="6">
    <source>
        <dbReference type="SAM" id="MobiDB-lite"/>
    </source>
</evidence>
<dbReference type="CDD" id="cd00067">
    <property type="entry name" value="GAL4"/>
    <property type="match status" value="1"/>
</dbReference>
<organism evidence="8 9">
    <name type="scientific">Cutaneotrichosporon cavernicola</name>
    <dbReference type="NCBI Taxonomy" id="279322"/>
    <lineage>
        <taxon>Eukaryota</taxon>
        <taxon>Fungi</taxon>
        <taxon>Dikarya</taxon>
        <taxon>Basidiomycota</taxon>
        <taxon>Agaricomycotina</taxon>
        <taxon>Tremellomycetes</taxon>
        <taxon>Trichosporonales</taxon>
        <taxon>Trichosporonaceae</taxon>
        <taxon>Cutaneotrichosporon</taxon>
    </lineage>
</organism>
<dbReference type="PROSITE" id="PS00463">
    <property type="entry name" value="ZN2_CY6_FUNGAL_1"/>
    <property type="match status" value="1"/>
</dbReference>
<dbReference type="InterPro" id="IPR036864">
    <property type="entry name" value="Zn2-C6_fun-type_DNA-bd_sf"/>
</dbReference>
<protein>
    <recommendedName>
        <fullName evidence="7">Zn(2)-C6 fungal-type domain-containing protein</fullName>
    </recommendedName>
</protein>
<evidence type="ECO:0000313" key="8">
    <source>
        <dbReference type="EMBL" id="BEI94626.1"/>
    </source>
</evidence>
<dbReference type="SUPFAM" id="SSF57701">
    <property type="entry name" value="Zn2/Cys6 DNA-binding domain"/>
    <property type="match status" value="1"/>
</dbReference>
<gene>
    <name evidence="8" type="ORF">CcaverHIS019_0701980</name>
</gene>
<dbReference type="KEGG" id="ccac:CcaHIS019_0701980"/>
<dbReference type="Proteomes" id="UP001233271">
    <property type="component" value="Chromosome 7a"/>
</dbReference>
<keyword evidence="4" id="KW-0804">Transcription</keyword>
<dbReference type="EMBL" id="AP028218">
    <property type="protein sequence ID" value="BEI94626.1"/>
    <property type="molecule type" value="Genomic_DNA"/>
</dbReference>
<dbReference type="AlphaFoldDB" id="A0AA48L9F8"/>
<dbReference type="GO" id="GO:0000981">
    <property type="term" value="F:DNA-binding transcription factor activity, RNA polymerase II-specific"/>
    <property type="evidence" value="ECO:0007669"/>
    <property type="project" value="InterPro"/>
</dbReference>
<keyword evidence="9" id="KW-1185">Reference proteome</keyword>
<keyword evidence="5" id="KW-0539">Nucleus</keyword>
<dbReference type="GO" id="GO:0008270">
    <property type="term" value="F:zinc ion binding"/>
    <property type="evidence" value="ECO:0007669"/>
    <property type="project" value="InterPro"/>
</dbReference>
<name>A0AA48L9F8_9TREE</name>
<dbReference type="RefSeq" id="XP_060459891.1">
    <property type="nucleotide sequence ID" value="XM_060603615.1"/>
</dbReference>
<feature type="region of interest" description="Disordered" evidence="6">
    <location>
        <begin position="84"/>
        <end position="114"/>
    </location>
</feature>
<comment type="subcellular location">
    <subcellularLocation>
        <location evidence="1">Nucleus</location>
    </subcellularLocation>
</comment>
<dbReference type="InterPro" id="IPR051089">
    <property type="entry name" value="prtT"/>
</dbReference>
<dbReference type="PROSITE" id="PS50048">
    <property type="entry name" value="ZN2_CY6_FUNGAL_2"/>
    <property type="match status" value="1"/>
</dbReference>
<dbReference type="PANTHER" id="PTHR31845:SF19">
    <property type="entry name" value="TRANSCRIPTION FACTOR DOMAIN-CONTAINING PROTEIN"/>
    <property type="match status" value="1"/>
</dbReference>
<reference evidence="8" key="1">
    <citation type="journal article" date="2023" name="BMC Genomics">
        <title>Chromosome-level genome assemblies of Cutaneotrichosporon spp. (Trichosporonales, Basidiomycota) reveal imbalanced evolution between nucleotide sequences and chromosome synteny.</title>
        <authorList>
            <person name="Kobayashi Y."/>
            <person name="Kayamori A."/>
            <person name="Aoki K."/>
            <person name="Shiwa Y."/>
            <person name="Matsutani M."/>
            <person name="Fujita N."/>
            <person name="Sugita T."/>
            <person name="Iwasaki W."/>
            <person name="Tanaka N."/>
            <person name="Takashima M."/>
        </authorList>
    </citation>
    <scope>NUCLEOTIDE SEQUENCE</scope>
    <source>
        <strain evidence="8">HIS019</strain>
    </source>
</reference>
<evidence type="ECO:0000313" key="9">
    <source>
        <dbReference type="Proteomes" id="UP001233271"/>
    </source>
</evidence>
<evidence type="ECO:0000259" key="7">
    <source>
        <dbReference type="PROSITE" id="PS50048"/>
    </source>
</evidence>
<keyword evidence="2" id="KW-0805">Transcription regulation</keyword>
<evidence type="ECO:0000256" key="4">
    <source>
        <dbReference type="ARBA" id="ARBA00023163"/>
    </source>
</evidence>
<evidence type="ECO:0000256" key="2">
    <source>
        <dbReference type="ARBA" id="ARBA00023015"/>
    </source>
</evidence>
<evidence type="ECO:0000256" key="3">
    <source>
        <dbReference type="ARBA" id="ARBA00023125"/>
    </source>
</evidence>
<feature type="domain" description="Zn(2)-C6 fungal-type" evidence="7">
    <location>
        <begin position="22"/>
        <end position="54"/>
    </location>
</feature>
<keyword evidence="3" id="KW-0238">DNA-binding</keyword>
<dbReference type="InterPro" id="IPR001138">
    <property type="entry name" value="Zn2Cys6_DnaBD"/>
</dbReference>
<dbReference type="PANTHER" id="PTHR31845">
    <property type="entry name" value="FINGER DOMAIN PROTEIN, PUTATIVE-RELATED"/>
    <property type="match status" value="1"/>
</dbReference>
<accession>A0AA48L9F8</accession>
<dbReference type="Gene3D" id="4.10.240.10">
    <property type="entry name" value="Zn(2)-C6 fungal-type DNA-binding domain"/>
    <property type="match status" value="1"/>
</dbReference>
<feature type="region of interest" description="Disordered" evidence="6">
    <location>
        <begin position="129"/>
        <end position="156"/>
    </location>
</feature>
<sequence length="545" mass="60138">MPRTARNRSPPPDSHIGRRPKVCAACRKVKHKCVPSNVPGQCARCVSRTEPCNYGVPVQEDAWKQWATHEIQRLSDAVFTLERRTRGEDASSQEATEPEPAGPSRPTPSGTFATPDFAAITTITQPSDIYGLVPGSERPPNNRHEPVLNSLPEIGEADPRPNVISKSIVTAPEARALVTYFLHTLGQSGTFHFGLCVGSYPLLSRLEDLTPFIMGTICHVSAQRMPAFHHLISVLETDTVPPEVEEEEDPTIDIELGIGPEEISALALRAVFTGDAVASRSGLTWARGLGKLDASGVATVSMAELVGLSTPRRQPTRQQSLRLILFAYVCRVYTAVVTDDPVPEFDPLDVIHEFTQGMDRELQVQDEPLVMHAQLTRVFARFCLWRQRGRNRRQPEPEPDFDQALKNLYPDNLHPGLALWTPIFWYARLRVLREKQNSEWQQHMAACKVVEALDGVHSQLAGLPLIYLEAARLAGTVVLDSPGRDAPLDQLEQIAFALLASSLPADHLAPKYGASLLEHTQRARNSLGGPSTCTLPSVPYHHDPI</sequence>